<keyword evidence="1" id="KW-0812">Transmembrane</keyword>
<dbReference type="Proteomes" id="UP000245380">
    <property type="component" value="Unassembled WGS sequence"/>
</dbReference>
<protein>
    <recommendedName>
        <fullName evidence="4">DUF3147 family protein</fullName>
    </recommendedName>
</protein>
<feature type="transmembrane region" description="Helical" evidence="1">
    <location>
        <begin position="5"/>
        <end position="25"/>
    </location>
</feature>
<name>A0A2U3DC63_SULT2</name>
<evidence type="ECO:0000256" key="1">
    <source>
        <dbReference type="SAM" id="Phobius"/>
    </source>
</evidence>
<feature type="transmembrane region" description="Helical" evidence="1">
    <location>
        <begin position="31"/>
        <end position="50"/>
    </location>
</feature>
<dbReference type="EMBL" id="MPDK01000002">
    <property type="protein sequence ID" value="PWI58873.1"/>
    <property type="molecule type" value="Genomic_DNA"/>
</dbReference>
<keyword evidence="3" id="KW-1185">Reference proteome</keyword>
<dbReference type="Pfam" id="PF11345">
    <property type="entry name" value="DUF3147"/>
    <property type="match status" value="1"/>
</dbReference>
<comment type="caution">
    <text evidence="2">The sequence shown here is derived from an EMBL/GenBank/DDBJ whole genome shotgun (WGS) entry which is preliminary data.</text>
</comment>
<dbReference type="RefSeq" id="WP_109429469.1">
    <property type="nucleotide sequence ID" value="NZ_MPDK01000002.1"/>
</dbReference>
<dbReference type="OrthoDB" id="9891624at2"/>
<feature type="transmembrane region" description="Helical" evidence="1">
    <location>
        <begin position="62"/>
        <end position="82"/>
    </location>
</feature>
<organism evidence="2 3">
    <name type="scientific">Sulfoacidibacillus thermotolerans</name>
    <name type="common">Acidibacillus sulfuroxidans</name>
    <dbReference type="NCBI Taxonomy" id="1765684"/>
    <lineage>
        <taxon>Bacteria</taxon>
        <taxon>Bacillati</taxon>
        <taxon>Bacillota</taxon>
        <taxon>Bacilli</taxon>
        <taxon>Bacillales</taxon>
        <taxon>Alicyclobacillaceae</taxon>
        <taxon>Sulfoacidibacillus</taxon>
    </lineage>
</organism>
<accession>A0A2U3DC63</accession>
<sequence>MLQLFVRFMIGGSVVAIASVLSRYAPYLSGMLSGFPAVFFVSLIFIYLSARQKAVISYASTAFWGMIGSVLTVAATGIGAMAGWAWPLVIGFGLVIYFVFVAVALIFTSFRQKAELNAEFATGDVNTAS</sequence>
<evidence type="ECO:0000313" key="2">
    <source>
        <dbReference type="EMBL" id="PWI58873.1"/>
    </source>
</evidence>
<keyword evidence="1" id="KW-1133">Transmembrane helix</keyword>
<keyword evidence="1" id="KW-0472">Membrane</keyword>
<dbReference type="AlphaFoldDB" id="A0A2U3DC63"/>
<evidence type="ECO:0008006" key="4">
    <source>
        <dbReference type="Google" id="ProtNLM"/>
    </source>
</evidence>
<feature type="transmembrane region" description="Helical" evidence="1">
    <location>
        <begin position="88"/>
        <end position="107"/>
    </location>
</feature>
<proteinExistence type="predicted"/>
<reference evidence="2 3" key="1">
    <citation type="submission" date="2016-11" db="EMBL/GenBank/DDBJ databases">
        <title>Comparative genomics of Acidibacillus ferroxidans species.</title>
        <authorList>
            <person name="Oliveira G."/>
            <person name="Nunes G."/>
            <person name="Oliveira R."/>
            <person name="Araujo F."/>
            <person name="Salim A."/>
            <person name="Scholte L."/>
            <person name="Morais D."/>
            <person name="Nancucheo I."/>
            <person name="Johnson D.B."/>
            <person name="Grail B."/>
            <person name="Bittencourt J."/>
            <person name="Valadares R."/>
        </authorList>
    </citation>
    <scope>NUCLEOTIDE SEQUENCE [LARGE SCALE GENOMIC DNA]</scope>
    <source>
        <strain evidence="2 3">Y002</strain>
    </source>
</reference>
<gene>
    <name evidence="2" type="ORF">BM613_01955</name>
</gene>
<dbReference type="InterPro" id="IPR021493">
    <property type="entry name" value="DUF3147"/>
</dbReference>
<evidence type="ECO:0000313" key="3">
    <source>
        <dbReference type="Proteomes" id="UP000245380"/>
    </source>
</evidence>